<evidence type="ECO:0000256" key="7">
    <source>
        <dbReference type="SAM" id="MobiDB-lite"/>
    </source>
</evidence>
<comment type="catalytic activity">
    <reaction evidence="6">
        <text>ATP + H2O = ADP + phosphate + H(+)</text>
        <dbReference type="Rhea" id="RHEA:13065"/>
        <dbReference type="ChEBI" id="CHEBI:15377"/>
        <dbReference type="ChEBI" id="CHEBI:15378"/>
        <dbReference type="ChEBI" id="CHEBI:30616"/>
        <dbReference type="ChEBI" id="CHEBI:43474"/>
        <dbReference type="ChEBI" id="CHEBI:456216"/>
        <dbReference type="EC" id="3.6.4.13"/>
    </reaction>
</comment>
<evidence type="ECO:0000256" key="5">
    <source>
        <dbReference type="ARBA" id="ARBA00022840"/>
    </source>
</evidence>
<dbReference type="SMART" id="SM00487">
    <property type="entry name" value="DEXDc"/>
    <property type="match status" value="1"/>
</dbReference>
<evidence type="ECO:0000256" key="3">
    <source>
        <dbReference type="ARBA" id="ARBA00022801"/>
    </source>
</evidence>
<dbReference type="Pfam" id="PF07717">
    <property type="entry name" value="OB_NTP_bind"/>
    <property type="match status" value="1"/>
</dbReference>
<feature type="domain" description="Helicase ATP-binding" evidence="8">
    <location>
        <begin position="53"/>
        <end position="221"/>
    </location>
</feature>
<dbReference type="InterPro" id="IPR011709">
    <property type="entry name" value="DEAD-box_helicase_OB_fold"/>
</dbReference>
<dbReference type="Gene3D" id="3.40.50.300">
    <property type="entry name" value="P-loop containing nucleotide triphosphate hydrolases"/>
    <property type="match status" value="2"/>
</dbReference>
<name>A0ABM1F961_PRICU</name>
<evidence type="ECO:0000259" key="8">
    <source>
        <dbReference type="PROSITE" id="PS51192"/>
    </source>
</evidence>
<reference evidence="11 12" key="1">
    <citation type="submission" date="2025-05" db="UniProtKB">
        <authorList>
            <consortium name="RefSeq"/>
        </authorList>
    </citation>
    <scope>IDENTIFICATION</scope>
</reference>
<keyword evidence="4 11" id="KW-0347">Helicase</keyword>
<sequence length="687" mass="76999">MASAKKRPGSKSPQIPKANHSPTKKHRPNPETPADILKQRESLAIFSVKEKLLAKIHAHNSCIIIGETASGKTTQLPQFLHEGGFSRQGTIVVTQPRRVAAVSVATRVAQEVGTELGQLVGYTVRFQDVTSPATKIKYMTDGMLLREALGDHLLKRYSVIVLDEAHERTIHTDVLFGVVKKAQRVRLKRQLPPLKVIVMSATMNVDKFSNYFNKAPVLYLEGRQYHVEVLHSMEPQTDYLFAALVTVFQIHKREPPKSDILVFLTGQEEIEAMVHTINDIAKGMPATCPRLIVHPLYASLPSQQQLRVFQPTPDGCRKVIVSTNIAETSITIRGVKFVVDTGMVKAKTFSAISGLDLLKVQRISKAQAWQRTGRAGRQSAGSTVHYSLIRISYRLYTQQEYRNFLDDTIPEIQRCNLASIVLQLLALGVKNPASFDFMDKPSGESMKCAFTELQLLQAVEGAGEAVCLTDLGRQMASFPLDPKLAKVIMASKDLGCAEEILSVVALLSVDSILFTPQQKIEDAQAIRRKFVSSEGDHITYLNIFRAFRGLPEHDKHKWCYENYVHYRNLNTACNIRQQLRDLCLRANIPLKSCGQDMTSVRKCLTKGLFLNAAELQREGTYITLGPVKHKATFHPSSSLFGCKPAYVLYSEIVQTTRCFLRTAFVIEPEWLYETAPNYFRQSKGANR</sequence>
<proteinExistence type="predicted"/>
<dbReference type="Proteomes" id="UP000695022">
    <property type="component" value="Unplaced"/>
</dbReference>
<dbReference type="InterPro" id="IPR001650">
    <property type="entry name" value="Helicase_C-like"/>
</dbReference>
<evidence type="ECO:0000256" key="4">
    <source>
        <dbReference type="ARBA" id="ARBA00022806"/>
    </source>
</evidence>
<keyword evidence="2" id="KW-0547">Nucleotide-binding</keyword>
<dbReference type="CDD" id="cd17978">
    <property type="entry name" value="DEXHc_DHX33"/>
    <property type="match status" value="1"/>
</dbReference>
<feature type="region of interest" description="Disordered" evidence="7">
    <location>
        <begin position="1"/>
        <end position="35"/>
    </location>
</feature>
<dbReference type="PROSITE" id="PS51192">
    <property type="entry name" value="HELICASE_ATP_BIND_1"/>
    <property type="match status" value="1"/>
</dbReference>
<dbReference type="Gene3D" id="1.20.120.1080">
    <property type="match status" value="1"/>
</dbReference>
<accession>A0ABM1F961</accession>
<evidence type="ECO:0000259" key="9">
    <source>
        <dbReference type="PROSITE" id="PS51194"/>
    </source>
</evidence>
<keyword evidence="10" id="KW-1185">Reference proteome</keyword>
<dbReference type="InterPro" id="IPR002464">
    <property type="entry name" value="DNA/RNA_helicase_DEAH_CS"/>
</dbReference>
<protein>
    <recommendedName>
        <fullName evidence="1">RNA helicase</fullName>
        <ecNumber evidence="1">3.6.4.13</ecNumber>
    </recommendedName>
</protein>
<dbReference type="SMART" id="SM00847">
    <property type="entry name" value="HA2"/>
    <property type="match status" value="1"/>
</dbReference>
<dbReference type="CDD" id="cd18791">
    <property type="entry name" value="SF2_C_RHA"/>
    <property type="match status" value="1"/>
</dbReference>
<dbReference type="Pfam" id="PF21010">
    <property type="entry name" value="HA2_C"/>
    <property type="match status" value="1"/>
</dbReference>
<evidence type="ECO:0000313" key="10">
    <source>
        <dbReference type="Proteomes" id="UP000695022"/>
    </source>
</evidence>
<evidence type="ECO:0000256" key="6">
    <source>
        <dbReference type="ARBA" id="ARBA00047984"/>
    </source>
</evidence>
<dbReference type="PROSITE" id="PS00690">
    <property type="entry name" value="DEAH_ATP_HELICASE"/>
    <property type="match status" value="1"/>
</dbReference>
<dbReference type="InterPro" id="IPR027417">
    <property type="entry name" value="P-loop_NTPase"/>
</dbReference>
<dbReference type="InterPro" id="IPR014001">
    <property type="entry name" value="Helicase_ATP-bd"/>
</dbReference>
<dbReference type="SUPFAM" id="SSF52540">
    <property type="entry name" value="P-loop containing nucleoside triphosphate hydrolases"/>
    <property type="match status" value="1"/>
</dbReference>
<dbReference type="RefSeq" id="XP_014680982.1">
    <property type="nucleotide sequence ID" value="XM_014825496.1"/>
</dbReference>
<dbReference type="Pfam" id="PF00271">
    <property type="entry name" value="Helicase_C"/>
    <property type="match status" value="1"/>
</dbReference>
<dbReference type="SMART" id="SM00490">
    <property type="entry name" value="HELICc"/>
    <property type="match status" value="1"/>
</dbReference>
<dbReference type="GO" id="GO:0004386">
    <property type="term" value="F:helicase activity"/>
    <property type="evidence" value="ECO:0007669"/>
    <property type="project" value="UniProtKB-KW"/>
</dbReference>
<dbReference type="EC" id="3.6.4.13" evidence="1"/>
<dbReference type="PANTHER" id="PTHR18934:SF118">
    <property type="entry name" value="ATP-DEPENDENT RNA HELICASE DHX33"/>
    <property type="match status" value="1"/>
</dbReference>
<dbReference type="Pfam" id="PF00270">
    <property type="entry name" value="DEAD"/>
    <property type="match status" value="1"/>
</dbReference>
<keyword evidence="3" id="KW-0378">Hydrolase</keyword>
<dbReference type="PROSITE" id="PS51194">
    <property type="entry name" value="HELICASE_CTER"/>
    <property type="match status" value="1"/>
</dbReference>
<evidence type="ECO:0000256" key="1">
    <source>
        <dbReference type="ARBA" id="ARBA00012552"/>
    </source>
</evidence>
<evidence type="ECO:0000313" key="12">
    <source>
        <dbReference type="RefSeq" id="XP_014680985.1"/>
    </source>
</evidence>
<evidence type="ECO:0000256" key="2">
    <source>
        <dbReference type="ARBA" id="ARBA00022741"/>
    </source>
</evidence>
<dbReference type="InterPro" id="IPR007502">
    <property type="entry name" value="Helicase-assoc_dom"/>
</dbReference>
<keyword evidence="5" id="KW-0067">ATP-binding</keyword>
<dbReference type="GeneID" id="106820900"/>
<gene>
    <name evidence="11 12" type="primary">LOC106820900</name>
</gene>
<dbReference type="RefSeq" id="XP_014680985.1">
    <property type="nucleotide sequence ID" value="XM_014825499.1"/>
</dbReference>
<evidence type="ECO:0000313" key="11">
    <source>
        <dbReference type="RefSeq" id="XP_014680982.1"/>
    </source>
</evidence>
<organism evidence="10 11">
    <name type="scientific">Priapulus caudatus</name>
    <name type="common">Priapulid worm</name>
    <dbReference type="NCBI Taxonomy" id="37621"/>
    <lineage>
        <taxon>Eukaryota</taxon>
        <taxon>Metazoa</taxon>
        <taxon>Ecdysozoa</taxon>
        <taxon>Scalidophora</taxon>
        <taxon>Priapulida</taxon>
        <taxon>Priapulimorpha</taxon>
        <taxon>Priapulimorphida</taxon>
        <taxon>Priapulidae</taxon>
        <taxon>Priapulus</taxon>
    </lineage>
</organism>
<feature type="domain" description="Helicase C-terminal" evidence="9">
    <location>
        <begin position="243"/>
        <end position="428"/>
    </location>
</feature>
<dbReference type="PANTHER" id="PTHR18934">
    <property type="entry name" value="ATP-DEPENDENT RNA HELICASE"/>
    <property type="match status" value="1"/>
</dbReference>
<dbReference type="InterPro" id="IPR011545">
    <property type="entry name" value="DEAD/DEAH_box_helicase_dom"/>
</dbReference>